<dbReference type="PROSITE" id="PS00079">
    <property type="entry name" value="MULTICOPPER_OXIDASE1"/>
    <property type="match status" value="1"/>
</dbReference>
<dbReference type="CDD" id="cd13854">
    <property type="entry name" value="CuRO_1_MaLCC_like"/>
    <property type="match status" value="1"/>
</dbReference>
<dbReference type="InterPro" id="IPR008972">
    <property type="entry name" value="Cupredoxin"/>
</dbReference>
<evidence type="ECO:0000313" key="10">
    <source>
        <dbReference type="EMBL" id="QBZ63059.1"/>
    </source>
</evidence>
<keyword evidence="4" id="KW-0560">Oxidoreductase</keyword>
<keyword evidence="2" id="KW-0479">Metal-binding</keyword>
<keyword evidence="5" id="KW-0186">Copper</keyword>
<evidence type="ECO:0000313" key="11">
    <source>
        <dbReference type="Proteomes" id="UP000294847"/>
    </source>
</evidence>
<dbReference type="AlphaFoldDB" id="A0A4P7NLX2"/>
<dbReference type="GO" id="GO:0016491">
    <property type="term" value="F:oxidoreductase activity"/>
    <property type="evidence" value="ECO:0007669"/>
    <property type="project" value="UniProtKB-KW"/>
</dbReference>
<proteinExistence type="inferred from homology"/>
<evidence type="ECO:0000259" key="8">
    <source>
        <dbReference type="Pfam" id="PF07731"/>
    </source>
</evidence>
<keyword evidence="6" id="KW-0325">Glycoprotein</keyword>
<feature type="domain" description="Plastocyanin-like" evidence="7">
    <location>
        <begin position="204"/>
        <end position="358"/>
    </location>
</feature>
<dbReference type="Pfam" id="PF00394">
    <property type="entry name" value="Cu-oxidase"/>
    <property type="match status" value="1"/>
</dbReference>
<dbReference type="InterPro" id="IPR001117">
    <property type="entry name" value="Cu-oxidase_2nd"/>
</dbReference>
<evidence type="ECO:0000256" key="6">
    <source>
        <dbReference type="ARBA" id="ARBA00023180"/>
    </source>
</evidence>
<dbReference type="CDD" id="cd13901">
    <property type="entry name" value="CuRO_3_MaLCC_like"/>
    <property type="match status" value="1"/>
</dbReference>
<dbReference type="PANTHER" id="PTHR11709:SF71">
    <property type="entry name" value="OXIDOREDUCTASE TPCJ"/>
    <property type="match status" value="1"/>
</dbReference>
<dbReference type="Pfam" id="PF07732">
    <property type="entry name" value="Cu-oxidase_3"/>
    <property type="match status" value="1"/>
</dbReference>
<dbReference type="InterPro" id="IPR002355">
    <property type="entry name" value="Cu_oxidase_Cu_BS"/>
</dbReference>
<dbReference type="VEuPathDB" id="FungiDB:M_BR32_EuGene_00019661"/>
<evidence type="ECO:0000256" key="5">
    <source>
        <dbReference type="ARBA" id="ARBA00023008"/>
    </source>
</evidence>
<dbReference type="FunFam" id="2.60.40.420:FF:000021">
    <property type="entry name" value="Extracellular dihydrogeodin oxidase/laccase"/>
    <property type="match status" value="1"/>
</dbReference>
<reference evidence="10 11" key="1">
    <citation type="journal article" date="2019" name="Mol. Biol. Evol.">
        <title>Blast fungal genomes show frequent chromosomal changes, gene gains and losses, and effector gene turnover.</title>
        <authorList>
            <person name="Gomez Luciano L.B."/>
            <person name="Jason Tsai I."/>
            <person name="Chuma I."/>
            <person name="Tosa Y."/>
            <person name="Chen Y.H."/>
            <person name="Li J.Y."/>
            <person name="Li M.Y."/>
            <person name="Jade Lu M.Y."/>
            <person name="Nakayashiki H."/>
            <person name="Li W.H."/>
        </authorList>
    </citation>
    <scope>NUCLEOTIDE SEQUENCE [LARGE SCALE GENOMIC DNA]</scope>
    <source>
        <strain evidence="10">MZ5-1-6</strain>
    </source>
</reference>
<dbReference type="SUPFAM" id="SSF49503">
    <property type="entry name" value="Cupredoxins"/>
    <property type="match status" value="3"/>
</dbReference>
<comment type="similarity">
    <text evidence="1">Belongs to the multicopper oxidase family.</text>
</comment>
<evidence type="ECO:0000256" key="3">
    <source>
        <dbReference type="ARBA" id="ARBA00022737"/>
    </source>
</evidence>
<dbReference type="EMBL" id="CP034208">
    <property type="protein sequence ID" value="QBZ63059.1"/>
    <property type="molecule type" value="Genomic_DNA"/>
</dbReference>
<gene>
    <name evidence="10" type="ORF">PoMZ_11952</name>
</gene>
<evidence type="ECO:0000256" key="1">
    <source>
        <dbReference type="ARBA" id="ARBA00010609"/>
    </source>
</evidence>
<organism evidence="10 11">
    <name type="scientific">Pyricularia oryzae</name>
    <name type="common">Rice blast fungus</name>
    <name type="synonym">Magnaporthe oryzae</name>
    <dbReference type="NCBI Taxonomy" id="318829"/>
    <lineage>
        <taxon>Eukaryota</taxon>
        <taxon>Fungi</taxon>
        <taxon>Dikarya</taxon>
        <taxon>Ascomycota</taxon>
        <taxon>Pezizomycotina</taxon>
        <taxon>Sordariomycetes</taxon>
        <taxon>Sordariomycetidae</taxon>
        <taxon>Magnaporthales</taxon>
        <taxon>Pyriculariaceae</taxon>
        <taxon>Pyricularia</taxon>
    </lineage>
</organism>
<keyword evidence="3" id="KW-0677">Repeat</keyword>
<evidence type="ECO:0000256" key="4">
    <source>
        <dbReference type="ARBA" id="ARBA00023002"/>
    </source>
</evidence>
<dbReference type="InterPro" id="IPR011706">
    <property type="entry name" value="Cu-oxidase_C"/>
</dbReference>
<dbReference type="InterPro" id="IPR045087">
    <property type="entry name" value="Cu-oxidase_fam"/>
</dbReference>
<dbReference type="InterPro" id="IPR033138">
    <property type="entry name" value="Cu_oxidase_CS"/>
</dbReference>
<dbReference type="CDD" id="cd13880">
    <property type="entry name" value="CuRO_2_MaLCC_like"/>
    <property type="match status" value="1"/>
</dbReference>
<dbReference type="FunFam" id="2.60.40.420:FF:000038">
    <property type="entry name" value="Extracellular dihydrogeodin oxidase/laccase"/>
    <property type="match status" value="1"/>
</dbReference>
<evidence type="ECO:0000256" key="2">
    <source>
        <dbReference type="ARBA" id="ARBA00022723"/>
    </source>
</evidence>
<dbReference type="OMA" id="IFHLHGY"/>
<dbReference type="PROSITE" id="PS00080">
    <property type="entry name" value="MULTICOPPER_OXIDASE2"/>
    <property type="match status" value="1"/>
</dbReference>
<name>A0A4P7NLX2_PYROR</name>
<dbReference type="SMR" id="A0A4P7NLX2"/>
<dbReference type="Pfam" id="PF07731">
    <property type="entry name" value="Cu-oxidase_2"/>
    <property type="match status" value="1"/>
</dbReference>
<feature type="domain" description="Plastocyanin-like" evidence="8">
    <location>
        <begin position="431"/>
        <end position="562"/>
    </location>
</feature>
<feature type="domain" description="Plastocyanin-like" evidence="9">
    <location>
        <begin position="82"/>
        <end position="193"/>
    </location>
</feature>
<protein>
    <submittedName>
        <fullName evidence="10">Uncharacterized protein</fullName>
    </submittedName>
</protein>
<evidence type="ECO:0000259" key="7">
    <source>
        <dbReference type="Pfam" id="PF00394"/>
    </source>
</evidence>
<sequence length="597" mass="65386">MKSFVKSLVHLALGATALATPLKPISVSPQRFSHSLSPRQECENGPNSRQCWGKYSIDTDFYKVVPDTGVTREYWLSIEEKNDCNSDGYKRYCQTINGTSPGPLITADWGDNLVIHVTNNMQTNGTAIHWHGIHQRNTVEYDGVPGVTQCPIAPGKSLTYKFRATQYGSTWYHSHFTLQASDGMFGPMIINGPATDNYDIDMGMLFLQDHFHQSAFEGWATSASKGAPPAPENTLINGTNTFDCSGSSDPNCVGGGKKFEMVFEPGKKHLIRVVNVAADAHFEFSIDGHELTVIGADLVPIKPYKTKVVQVSIAQRYDIIVEANATPGNYWLRSGADCSPAVDPTAWRDASTAIVRYDASSTAEPTSVSDVKRSGSCGDEVPSTLVPHLPLNVGPISGMTTQTLGFSATGDDLGHNWFQWTLNSSSLVLDWSKPVLQKVFDREPIFPTPYNMVRAEKAAALANSTQWFGLVIDGSSLGIRIDHPIHLHGHDFWILSQDTTPFTNETALNTINPIRRDTANLPAGGHLAIAFELDNPGAWIVHCHIAWHASQGLSLNFVESQGSIALAMPDHDVFQQTCRDWDAVKDSMPFHQDDSGI</sequence>
<dbReference type="InterPro" id="IPR011707">
    <property type="entry name" value="Cu-oxidase-like_N"/>
</dbReference>
<dbReference type="Gene3D" id="2.60.40.420">
    <property type="entry name" value="Cupredoxins - blue copper proteins"/>
    <property type="match status" value="3"/>
</dbReference>
<accession>A0A4P7NLX2</accession>
<dbReference type="PANTHER" id="PTHR11709">
    <property type="entry name" value="MULTI-COPPER OXIDASE"/>
    <property type="match status" value="1"/>
</dbReference>
<dbReference type="Proteomes" id="UP000294847">
    <property type="component" value="Chromosome 5"/>
</dbReference>
<dbReference type="GO" id="GO:0005507">
    <property type="term" value="F:copper ion binding"/>
    <property type="evidence" value="ECO:0007669"/>
    <property type="project" value="InterPro"/>
</dbReference>
<evidence type="ECO:0000259" key="9">
    <source>
        <dbReference type="Pfam" id="PF07732"/>
    </source>
</evidence>